<keyword evidence="2" id="KW-1185">Reference proteome</keyword>
<dbReference type="EMBL" id="LNQP01000034">
    <property type="protein sequence ID" value="KSU87819.1"/>
    <property type="molecule type" value="Genomic_DNA"/>
</dbReference>
<dbReference type="Proteomes" id="UP000053681">
    <property type="component" value="Unassembled WGS sequence"/>
</dbReference>
<sequence length="250" mass="28977">MNDNIEELLDSIEKKHDITILFACEAGSRAYELHTPSSDYDVRFIYKYESARYLELHRPEDVITSIDKNYDLQGWDVYKALHLFTKSNPSLYEWIHSSVCYRNVKGFREKICFMMKEQYSLKALGFHYFKLLHQNSKRNLTSSVTIEDIKVVLHMARAYMALTVLIQGRELPPTSFFKLVNGFKADPLAQVITKLSGAKKQVVHITSSEIKEIKALLEKKLPHFKNELVNLPDKDASLEDINLFLAQQLT</sequence>
<proteinExistence type="predicted"/>
<protein>
    <recommendedName>
        <fullName evidence="3">Nucleotidyltransferase</fullName>
    </recommendedName>
</protein>
<organism evidence="1 2">
    <name type="scientific">Priestia veravalensis</name>
    <dbReference type="NCBI Taxonomy" id="1414648"/>
    <lineage>
        <taxon>Bacteria</taxon>
        <taxon>Bacillati</taxon>
        <taxon>Bacillota</taxon>
        <taxon>Bacilli</taxon>
        <taxon>Bacillales</taxon>
        <taxon>Bacillaceae</taxon>
        <taxon>Priestia</taxon>
    </lineage>
</organism>
<gene>
    <name evidence="1" type="ORF">AS180_10925</name>
</gene>
<evidence type="ECO:0000313" key="1">
    <source>
        <dbReference type="EMBL" id="KSU87819.1"/>
    </source>
</evidence>
<dbReference type="InterPro" id="IPR018775">
    <property type="entry name" value="RlaP"/>
</dbReference>
<dbReference type="RefSeq" id="WP_025909381.1">
    <property type="nucleotide sequence ID" value="NZ_KQ758650.1"/>
</dbReference>
<dbReference type="Pfam" id="PF10127">
    <property type="entry name" value="RlaP"/>
    <property type="match status" value="1"/>
</dbReference>
<reference evidence="1 2" key="1">
    <citation type="submission" date="2015-11" db="EMBL/GenBank/DDBJ databases">
        <title>Bacillus caseinolyticus sp nov.</title>
        <authorList>
            <person name="Dastager S.G."/>
            <person name="Mawlankar R."/>
        </authorList>
    </citation>
    <scope>NUCLEOTIDE SEQUENCE [LARGE SCALE GENOMIC DNA]</scope>
    <source>
        <strain evidence="1 2">SGD-V-76</strain>
    </source>
</reference>
<dbReference type="PANTHER" id="PTHR34817:SF2">
    <property type="entry name" value="NUCLEOTIDYLTRANSFERASE"/>
    <property type="match status" value="1"/>
</dbReference>
<name>A0A0V8JL90_9BACI</name>
<dbReference type="AlphaFoldDB" id="A0A0V8JL90"/>
<comment type="caution">
    <text evidence="1">The sequence shown here is derived from an EMBL/GenBank/DDBJ whole genome shotgun (WGS) entry which is preliminary data.</text>
</comment>
<evidence type="ECO:0008006" key="3">
    <source>
        <dbReference type="Google" id="ProtNLM"/>
    </source>
</evidence>
<accession>A0A0V8JL90</accession>
<dbReference type="PANTHER" id="PTHR34817">
    <property type="entry name" value="NUCLEOTIDYLTRANSFERASE"/>
    <property type="match status" value="1"/>
</dbReference>
<evidence type="ECO:0000313" key="2">
    <source>
        <dbReference type="Proteomes" id="UP000053681"/>
    </source>
</evidence>